<dbReference type="Gene3D" id="3.40.190.170">
    <property type="entry name" value="Bacterial extracellular solute-binding protein, family 7"/>
    <property type="match status" value="1"/>
</dbReference>
<dbReference type="RefSeq" id="WP_177215270.1">
    <property type="nucleotide sequence ID" value="NZ_FOXA01000031.1"/>
</dbReference>
<comment type="similarity">
    <text evidence="2">Belongs to the bacterial solute-binding protein 7 family.</text>
</comment>
<feature type="signal peptide" evidence="6">
    <location>
        <begin position="1"/>
        <end position="23"/>
    </location>
</feature>
<evidence type="ECO:0000256" key="1">
    <source>
        <dbReference type="ARBA" id="ARBA00004418"/>
    </source>
</evidence>
<evidence type="ECO:0000256" key="2">
    <source>
        <dbReference type="ARBA" id="ARBA00009023"/>
    </source>
</evidence>
<dbReference type="InterPro" id="IPR038404">
    <property type="entry name" value="TRAP_DctP_sf"/>
</dbReference>
<keyword evidence="8" id="KW-1185">Reference proteome</keyword>
<gene>
    <name evidence="7" type="ORF">SAMN04488047_13114</name>
</gene>
<reference evidence="7 8" key="1">
    <citation type="submission" date="2016-10" db="EMBL/GenBank/DDBJ databases">
        <authorList>
            <person name="de Groot N.N."/>
        </authorList>
    </citation>
    <scope>NUCLEOTIDE SEQUENCE [LARGE SCALE GENOMIC DNA]</scope>
    <source>
        <strain evidence="7 8">DSM 19547</strain>
    </source>
</reference>
<dbReference type="STRING" id="441119.SAMN04488047_13114"/>
<keyword evidence="3" id="KW-0813">Transport</keyword>
<organism evidence="7 8">
    <name type="scientific">Tranquillimonas alkanivorans</name>
    <dbReference type="NCBI Taxonomy" id="441119"/>
    <lineage>
        <taxon>Bacteria</taxon>
        <taxon>Pseudomonadati</taxon>
        <taxon>Pseudomonadota</taxon>
        <taxon>Alphaproteobacteria</taxon>
        <taxon>Rhodobacterales</taxon>
        <taxon>Roseobacteraceae</taxon>
        <taxon>Tranquillimonas</taxon>
    </lineage>
</organism>
<dbReference type="AlphaFoldDB" id="A0A1I5VI24"/>
<accession>A0A1I5VI24</accession>
<dbReference type="InterPro" id="IPR006311">
    <property type="entry name" value="TAT_signal"/>
</dbReference>
<evidence type="ECO:0000256" key="3">
    <source>
        <dbReference type="ARBA" id="ARBA00022448"/>
    </source>
</evidence>
<comment type="subcellular location">
    <subcellularLocation>
        <location evidence="1">Periplasm</location>
    </subcellularLocation>
</comment>
<dbReference type="InterPro" id="IPR018389">
    <property type="entry name" value="DctP_fam"/>
</dbReference>
<keyword evidence="4 6" id="KW-0732">Signal</keyword>
<evidence type="ECO:0000313" key="7">
    <source>
        <dbReference type="EMBL" id="SFQ07103.1"/>
    </source>
</evidence>
<protein>
    <submittedName>
        <fullName evidence="7">Tripartite ATP-independent transporter solute receptor, DctP family</fullName>
    </submittedName>
</protein>
<name>A0A1I5VI24_9RHOB</name>
<keyword evidence="5" id="KW-0574">Periplasm</keyword>
<evidence type="ECO:0000313" key="8">
    <source>
        <dbReference type="Proteomes" id="UP000199356"/>
    </source>
</evidence>
<dbReference type="NCBIfam" id="TIGR00787">
    <property type="entry name" value="dctP"/>
    <property type="match status" value="1"/>
</dbReference>
<dbReference type="PIRSF" id="PIRSF006470">
    <property type="entry name" value="DctB"/>
    <property type="match status" value="1"/>
</dbReference>
<evidence type="ECO:0000256" key="4">
    <source>
        <dbReference type="ARBA" id="ARBA00022729"/>
    </source>
</evidence>
<sequence>MMKLSNFKFTRRAMFGLVGGVMATTAALPGFVAEAQAQTTLRLAVADPGQSSVGRAASRFAELVDEKTSGEVQFQVFPDGVLFGKDQNAAVNQLGSGALDGLILASSVYASFEPRMNAISLPYLFKDYDQLQGYLAGEPGQTLLASLDDLDIHGLGFFIRTFRNVTSRETPITALEDFEGVTLRTPNNPLFVQLFDALGANPTPMAFSEVYSALQLEAIDGQENPVEVPWNNKFYEVQNHLNMTQHLADSYVLALSNNAWEQIPEEHRAAVEEAAAQMIKEHDAEEIAQEEEIIEKLKGEGMQVNRFSDGELEKTQEVARGIYDQFREQIGSDFMDQSLEFVQNN</sequence>
<feature type="chain" id="PRO_5011533247" evidence="6">
    <location>
        <begin position="24"/>
        <end position="345"/>
    </location>
</feature>
<dbReference type="GO" id="GO:0055085">
    <property type="term" value="P:transmembrane transport"/>
    <property type="evidence" value="ECO:0007669"/>
    <property type="project" value="InterPro"/>
</dbReference>
<proteinExistence type="inferred from homology"/>
<dbReference type="NCBIfam" id="NF037995">
    <property type="entry name" value="TRAP_S1"/>
    <property type="match status" value="1"/>
</dbReference>
<dbReference type="EMBL" id="FOXA01000031">
    <property type="protein sequence ID" value="SFQ07103.1"/>
    <property type="molecule type" value="Genomic_DNA"/>
</dbReference>
<evidence type="ECO:0000256" key="5">
    <source>
        <dbReference type="ARBA" id="ARBA00022764"/>
    </source>
</evidence>
<keyword evidence="7" id="KW-0675">Receptor</keyword>
<evidence type="ECO:0000256" key="6">
    <source>
        <dbReference type="SAM" id="SignalP"/>
    </source>
</evidence>
<dbReference type="PROSITE" id="PS51318">
    <property type="entry name" value="TAT"/>
    <property type="match status" value="1"/>
</dbReference>
<dbReference type="Proteomes" id="UP000199356">
    <property type="component" value="Unassembled WGS sequence"/>
</dbReference>
<dbReference type="Pfam" id="PF03480">
    <property type="entry name" value="DctP"/>
    <property type="match status" value="1"/>
</dbReference>
<dbReference type="InterPro" id="IPR004682">
    <property type="entry name" value="TRAP_DctP"/>
</dbReference>
<dbReference type="PANTHER" id="PTHR33376:SF7">
    <property type="entry name" value="C4-DICARBOXYLATE-BINDING PROTEIN DCTB"/>
    <property type="match status" value="1"/>
</dbReference>
<dbReference type="GO" id="GO:0030288">
    <property type="term" value="C:outer membrane-bounded periplasmic space"/>
    <property type="evidence" value="ECO:0007669"/>
    <property type="project" value="InterPro"/>
</dbReference>
<dbReference type="PANTHER" id="PTHR33376">
    <property type="match status" value="1"/>
</dbReference>